<comment type="caution">
    <text evidence="3">The sequence shown here is derived from an EMBL/GenBank/DDBJ whole genome shotgun (WGS) entry which is preliminary data.</text>
</comment>
<evidence type="ECO:0000259" key="2">
    <source>
        <dbReference type="PROSITE" id="PS51969"/>
    </source>
</evidence>
<evidence type="ECO:0000313" key="3">
    <source>
        <dbReference type="EMBL" id="KAL3266352.1"/>
    </source>
</evidence>
<gene>
    <name evidence="3" type="ORF">HHI36_010530</name>
</gene>
<keyword evidence="1" id="KW-0732">Signal</keyword>
<feature type="signal peptide" evidence="1">
    <location>
        <begin position="1"/>
        <end position="24"/>
    </location>
</feature>
<dbReference type="EMBL" id="JABFTP020000001">
    <property type="protein sequence ID" value="KAL3266352.1"/>
    <property type="molecule type" value="Genomic_DNA"/>
</dbReference>
<dbReference type="Gene3D" id="2.60.40.2140">
    <property type="entry name" value="Beta-1,3-glucan-recognition protein, N-terminal domain"/>
    <property type="match status" value="1"/>
</dbReference>
<dbReference type="Pfam" id="PF15886">
    <property type="entry name" value="CBM39"/>
    <property type="match status" value="1"/>
</dbReference>
<dbReference type="Proteomes" id="UP001516400">
    <property type="component" value="Unassembled WGS sequence"/>
</dbReference>
<proteinExistence type="predicted"/>
<dbReference type="AlphaFoldDB" id="A0ABD2MJG0"/>
<evidence type="ECO:0000313" key="4">
    <source>
        <dbReference type="Proteomes" id="UP001516400"/>
    </source>
</evidence>
<keyword evidence="4" id="KW-1185">Reference proteome</keyword>
<protein>
    <recommendedName>
        <fullName evidence="2">CBM39 domain-containing protein</fullName>
    </recommendedName>
</protein>
<reference evidence="3 4" key="1">
    <citation type="journal article" date="2021" name="BMC Biol.">
        <title>Horizontally acquired antibacterial genes associated with adaptive radiation of ladybird beetles.</title>
        <authorList>
            <person name="Li H.S."/>
            <person name="Tang X.F."/>
            <person name="Huang Y.H."/>
            <person name="Xu Z.Y."/>
            <person name="Chen M.L."/>
            <person name="Du X.Y."/>
            <person name="Qiu B.Y."/>
            <person name="Chen P.T."/>
            <person name="Zhang W."/>
            <person name="Slipinski A."/>
            <person name="Escalona H.E."/>
            <person name="Waterhouse R.M."/>
            <person name="Zwick A."/>
            <person name="Pang H."/>
        </authorList>
    </citation>
    <scope>NUCLEOTIDE SEQUENCE [LARGE SCALE GENOMIC DNA]</scope>
    <source>
        <strain evidence="3">SYSU2018</strain>
    </source>
</reference>
<dbReference type="InterPro" id="IPR043030">
    <property type="entry name" value="BGBP_N_sf"/>
</dbReference>
<dbReference type="PROSITE" id="PS51969">
    <property type="entry name" value="CBM39"/>
    <property type="match status" value="1"/>
</dbReference>
<feature type="domain" description="CBM39" evidence="2">
    <location>
        <begin position="25"/>
        <end position="123"/>
    </location>
</feature>
<evidence type="ECO:0000256" key="1">
    <source>
        <dbReference type="SAM" id="SignalP"/>
    </source>
</evidence>
<dbReference type="InterPro" id="IPR031756">
    <property type="entry name" value="BGBP_N"/>
</dbReference>
<accession>A0ABD2MJG0</accession>
<feature type="chain" id="PRO_5044749900" description="CBM39 domain-containing protein" evidence="1">
    <location>
        <begin position="25"/>
        <end position="123"/>
    </location>
</feature>
<name>A0ABD2MJG0_9CUCU</name>
<sequence length="123" mass="14308">MISLTHRVFNIILLCGVFCCCVRDYTVPEPEIELIYPKGFSVKIPHSDGISVFAFHGRINEKMDHLEAGKFSKDIIKRTGNYWIFEDHHTKLNVGDRIYYWLFVIKNGLGFRYDDGEYIVTGN</sequence>
<organism evidence="3 4">
    <name type="scientific">Cryptolaemus montrouzieri</name>
    <dbReference type="NCBI Taxonomy" id="559131"/>
    <lineage>
        <taxon>Eukaryota</taxon>
        <taxon>Metazoa</taxon>
        <taxon>Ecdysozoa</taxon>
        <taxon>Arthropoda</taxon>
        <taxon>Hexapoda</taxon>
        <taxon>Insecta</taxon>
        <taxon>Pterygota</taxon>
        <taxon>Neoptera</taxon>
        <taxon>Endopterygota</taxon>
        <taxon>Coleoptera</taxon>
        <taxon>Polyphaga</taxon>
        <taxon>Cucujiformia</taxon>
        <taxon>Coccinelloidea</taxon>
        <taxon>Coccinellidae</taxon>
        <taxon>Scymninae</taxon>
        <taxon>Scymnini</taxon>
        <taxon>Cryptolaemus</taxon>
    </lineage>
</organism>